<dbReference type="EMBL" id="BFBB01000003">
    <property type="protein sequence ID" value="GBF50120.1"/>
    <property type="molecule type" value="Genomic_DNA"/>
</dbReference>
<keyword evidence="3" id="KW-0804">Transcription</keyword>
<name>A0A2P2DZS7_9LEPT</name>
<keyword evidence="6" id="KW-1185">Reference proteome</keyword>
<evidence type="ECO:0000256" key="1">
    <source>
        <dbReference type="ARBA" id="ARBA00023015"/>
    </source>
</evidence>
<dbReference type="PROSITE" id="PS50995">
    <property type="entry name" value="HTH_MARR_2"/>
    <property type="match status" value="1"/>
</dbReference>
<keyword evidence="2" id="KW-0238">DNA-binding</keyword>
<dbReference type="PRINTS" id="PR00598">
    <property type="entry name" value="HTHMARR"/>
</dbReference>
<dbReference type="Gene3D" id="1.10.10.10">
    <property type="entry name" value="Winged helix-like DNA-binding domain superfamily/Winged helix DNA-binding domain"/>
    <property type="match status" value="1"/>
</dbReference>
<dbReference type="GO" id="GO:0003700">
    <property type="term" value="F:DNA-binding transcription factor activity"/>
    <property type="evidence" value="ECO:0007669"/>
    <property type="project" value="InterPro"/>
</dbReference>
<dbReference type="AlphaFoldDB" id="A0A2P2DZS7"/>
<dbReference type="InterPro" id="IPR036390">
    <property type="entry name" value="WH_DNA-bd_sf"/>
</dbReference>
<dbReference type="PANTHER" id="PTHR42756:SF1">
    <property type="entry name" value="TRANSCRIPTIONAL REPRESSOR OF EMRAB OPERON"/>
    <property type="match status" value="1"/>
</dbReference>
<dbReference type="PANTHER" id="PTHR42756">
    <property type="entry name" value="TRANSCRIPTIONAL REGULATOR, MARR"/>
    <property type="match status" value="1"/>
</dbReference>
<organism evidence="5 6">
    <name type="scientific">Leptospira ryugenii</name>
    <dbReference type="NCBI Taxonomy" id="1917863"/>
    <lineage>
        <taxon>Bacteria</taxon>
        <taxon>Pseudomonadati</taxon>
        <taxon>Spirochaetota</taxon>
        <taxon>Spirochaetia</taxon>
        <taxon>Leptospirales</taxon>
        <taxon>Leptospiraceae</taxon>
        <taxon>Leptospira</taxon>
    </lineage>
</organism>
<feature type="domain" description="HTH marR-type" evidence="4">
    <location>
        <begin position="12"/>
        <end position="145"/>
    </location>
</feature>
<reference evidence="5 6" key="1">
    <citation type="submission" date="2018-02" db="EMBL/GenBank/DDBJ databases">
        <title>Novel Leptospira species isolated from soil and water in Japan.</title>
        <authorList>
            <person name="Nakao R."/>
            <person name="Masuzawa T."/>
        </authorList>
    </citation>
    <scope>NUCLEOTIDE SEQUENCE [LARGE SCALE GENOMIC DNA]</scope>
    <source>
        <strain evidence="5 6">YH101</strain>
    </source>
</reference>
<keyword evidence="1" id="KW-0805">Transcription regulation</keyword>
<dbReference type="RefSeq" id="WP_108975594.1">
    <property type="nucleotide sequence ID" value="NZ_BFBB01000003.1"/>
</dbReference>
<evidence type="ECO:0000313" key="6">
    <source>
        <dbReference type="Proteomes" id="UP000245133"/>
    </source>
</evidence>
<evidence type="ECO:0000313" key="5">
    <source>
        <dbReference type="EMBL" id="GBF50120.1"/>
    </source>
</evidence>
<dbReference type="SUPFAM" id="SSF46785">
    <property type="entry name" value="Winged helix' DNA-binding domain"/>
    <property type="match status" value="1"/>
</dbReference>
<protein>
    <submittedName>
        <fullName evidence="5">Putative Transcriptional regulator, MarR family</fullName>
    </submittedName>
</protein>
<dbReference type="InterPro" id="IPR000835">
    <property type="entry name" value="HTH_MarR-typ"/>
</dbReference>
<gene>
    <name evidence="5" type="ORF">LPTSP4_16440</name>
</gene>
<sequence>MPVSKKKNRKQAELLLQKLAEFGPKYGKWIAHLMKATGVTPARHHLLCKLKHEGPKKMSELGKAMDVSATNVTILVDGLEKDGLVQRHADPNDRRSTWIQLTEKAELEVPFDSIEALDPIVDMFSQQFHDKELEVFCEFVDRLLRSLPK</sequence>
<dbReference type="Pfam" id="PF01047">
    <property type="entry name" value="MarR"/>
    <property type="match status" value="1"/>
</dbReference>
<dbReference type="Proteomes" id="UP000245133">
    <property type="component" value="Unassembled WGS sequence"/>
</dbReference>
<evidence type="ECO:0000256" key="3">
    <source>
        <dbReference type="ARBA" id="ARBA00023163"/>
    </source>
</evidence>
<evidence type="ECO:0000259" key="4">
    <source>
        <dbReference type="PROSITE" id="PS50995"/>
    </source>
</evidence>
<proteinExistence type="predicted"/>
<accession>A0A2P2DZS7</accession>
<dbReference type="SMART" id="SM00347">
    <property type="entry name" value="HTH_MARR"/>
    <property type="match status" value="1"/>
</dbReference>
<comment type="caution">
    <text evidence="5">The sequence shown here is derived from an EMBL/GenBank/DDBJ whole genome shotgun (WGS) entry which is preliminary data.</text>
</comment>
<evidence type="ECO:0000256" key="2">
    <source>
        <dbReference type="ARBA" id="ARBA00023125"/>
    </source>
</evidence>
<dbReference type="InterPro" id="IPR036388">
    <property type="entry name" value="WH-like_DNA-bd_sf"/>
</dbReference>
<dbReference type="OrthoDB" id="162531at2"/>
<dbReference type="GO" id="GO:0003677">
    <property type="term" value="F:DNA binding"/>
    <property type="evidence" value="ECO:0007669"/>
    <property type="project" value="UniProtKB-KW"/>
</dbReference>